<dbReference type="Proteomes" id="UP000192408">
    <property type="component" value="Unassembled WGS sequence"/>
</dbReference>
<dbReference type="EMBL" id="FWWV01000057">
    <property type="protein sequence ID" value="SMB89112.1"/>
    <property type="molecule type" value="Genomic_DNA"/>
</dbReference>
<dbReference type="Gene3D" id="3.40.50.1820">
    <property type="entry name" value="alpha/beta hydrolase"/>
    <property type="match status" value="1"/>
</dbReference>
<organism evidence="2 3">
    <name type="scientific">Pasteurella testudinis DSM 23072</name>
    <dbReference type="NCBI Taxonomy" id="1122938"/>
    <lineage>
        <taxon>Bacteria</taxon>
        <taxon>Pseudomonadati</taxon>
        <taxon>Pseudomonadota</taxon>
        <taxon>Gammaproteobacteria</taxon>
        <taxon>Pasteurellales</taxon>
        <taxon>Pasteurellaceae</taxon>
        <taxon>Pasteurella</taxon>
    </lineage>
</organism>
<protein>
    <recommendedName>
        <fullName evidence="4">Alpha/beta hydrolase</fullName>
    </recommendedName>
</protein>
<dbReference type="AlphaFoldDB" id="A0A1W1V6Z1"/>
<feature type="signal peptide" evidence="1">
    <location>
        <begin position="1"/>
        <end position="22"/>
    </location>
</feature>
<keyword evidence="3" id="KW-1185">Reference proteome</keyword>
<reference evidence="3" key="1">
    <citation type="submission" date="2017-04" db="EMBL/GenBank/DDBJ databases">
        <authorList>
            <person name="Varghese N."/>
            <person name="Submissions S."/>
        </authorList>
    </citation>
    <scope>NUCLEOTIDE SEQUENCE [LARGE SCALE GENOMIC DNA]</scope>
    <source>
        <strain evidence="3">DSM 23072</strain>
    </source>
</reference>
<name>A0A1W1V6Z1_9PAST</name>
<dbReference type="SUPFAM" id="SSF53474">
    <property type="entry name" value="alpha/beta-Hydrolases"/>
    <property type="match status" value="1"/>
</dbReference>
<sequence>MKSLFKTLFISAGLLTAHHAAAAEDWAVKAQSTQEAVLLGGGVVGALYAPQIRSPNNRTAVLVMHAEGDYTQFSSGVELAKRGFTVLNANNAASKYTGNDLDFERMMGDIAKAVQYLKNRSDIDNVVLLGHSGGGAMFSAYQNIAENGVDICQSAVKIAPCSDKLADLPKADGLVLLDANYGMSTMYLLSLDPAIVNEHNAQQRNPSVDLYLPENGMGESGANYSQAFKQRYFTALAKRNHAIIAHAQQRKALIDKGEGDFAGDEALIIPAANYLGMNNKLFAQDPSLLAHTQQAWKLLHQDGSVSTQIVPTTRSAKNLSNKGNQYDMALRTTVQRFLPMYAVRLNGDFAITATGLQGVDWESSHTTPVGNVRHISVPLLTIGLTGNWEYLNAEQIYLNAKSQDKDIVFVEGASHVVTPIDTKYGDTVKLTYDYMADWLGKAGRFR</sequence>
<evidence type="ECO:0008006" key="4">
    <source>
        <dbReference type="Google" id="ProtNLM"/>
    </source>
</evidence>
<dbReference type="RefSeq" id="WP_084257914.1">
    <property type="nucleotide sequence ID" value="NZ_FWWV01000057.1"/>
</dbReference>
<dbReference type="InterPro" id="IPR029058">
    <property type="entry name" value="AB_hydrolase_fold"/>
</dbReference>
<feature type="chain" id="PRO_5012754605" description="Alpha/beta hydrolase" evidence="1">
    <location>
        <begin position="23"/>
        <end position="446"/>
    </location>
</feature>
<keyword evidence="1" id="KW-0732">Signal</keyword>
<proteinExistence type="predicted"/>
<evidence type="ECO:0000256" key="1">
    <source>
        <dbReference type="SAM" id="SignalP"/>
    </source>
</evidence>
<evidence type="ECO:0000313" key="3">
    <source>
        <dbReference type="Proteomes" id="UP000192408"/>
    </source>
</evidence>
<dbReference type="STRING" id="1122938.SAMN05660772_01292"/>
<accession>A0A1W1V6Z1</accession>
<evidence type="ECO:0000313" key="2">
    <source>
        <dbReference type="EMBL" id="SMB89112.1"/>
    </source>
</evidence>
<gene>
    <name evidence="2" type="ORF">SAMN05660772_01292</name>
</gene>